<dbReference type="GO" id="GO:0030170">
    <property type="term" value="F:pyridoxal phosphate binding"/>
    <property type="evidence" value="ECO:0007669"/>
    <property type="project" value="InterPro"/>
</dbReference>
<evidence type="ECO:0000256" key="2">
    <source>
        <dbReference type="ARBA" id="ARBA00022898"/>
    </source>
</evidence>
<keyword evidence="2" id="KW-0663">Pyridoxal phosphate</keyword>
<evidence type="ECO:0000313" key="5">
    <source>
        <dbReference type="Proteomes" id="UP000050424"/>
    </source>
</evidence>
<dbReference type="InterPro" id="IPR015421">
    <property type="entry name" value="PyrdxlP-dep_Trfase_major"/>
</dbReference>
<keyword evidence="5" id="KW-1185">Reference proteome</keyword>
<dbReference type="CDD" id="cd00609">
    <property type="entry name" value="AAT_like"/>
    <property type="match status" value="1"/>
</dbReference>
<dbReference type="Proteomes" id="UP000050424">
    <property type="component" value="Unassembled WGS sequence"/>
</dbReference>
<dbReference type="EMBL" id="LKCW01000040">
    <property type="protein sequence ID" value="KPM42952.1"/>
    <property type="molecule type" value="Genomic_DNA"/>
</dbReference>
<organism evidence="4 5">
    <name type="scientific">Neonectria ditissima</name>
    <dbReference type="NCBI Taxonomy" id="78410"/>
    <lineage>
        <taxon>Eukaryota</taxon>
        <taxon>Fungi</taxon>
        <taxon>Dikarya</taxon>
        <taxon>Ascomycota</taxon>
        <taxon>Pezizomycotina</taxon>
        <taxon>Sordariomycetes</taxon>
        <taxon>Hypocreomycetidae</taxon>
        <taxon>Hypocreales</taxon>
        <taxon>Nectriaceae</taxon>
        <taxon>Neonectria</taxon>
    </lineage>
</organism>
<dbReference type="PANTHER" id="PTHR43510">
    <property type="entry name" value="AMINOTRANSFERASE FUNCTION, HYPOTHETICAL (EUROFUNG)"/>
    <property type="match status" value="1"/>
</dbReference>
<dbReference type="InterPro" id="IPR004839">
    <property type="entry name" value="Aminotransferase_I/II_large"/>
</dbReference>
<dbReference type="OrthoDB" id="7042322at2759"/>
<dbReference type="InterPro" id="IPR015422">
    <property type="entry name" value="PyrdxlP-dep_Trfase_small"/>
</dbReference>
<reference evidence="4 5" key="1">
    <citation type="submission" date="2015-09" db="EMBL/GenBank/DDBJ databases">
        <title>Draft genome of a European isolate of the apple canker pathogen Neonectria ditissima.</title>
        <authorList>
            <person name="Gomez-Cortecero A."/>
            <person name="Harrison R.J."/>
            <person name="Armitage A.D."/>
        </authorList>
    </citation>
    <scope>NUCLEOTIDE SEQUENCE [LARGE SCALE GENOMIC DNA]</scope>
    <source>
        <strain evidence="4 5">R09/05</strain>
    </source>
</reference>
<evidence type="ECO:0000256" key="1">
    <source>
        <dbReference type="ARBA" id="ARBA00007441"/>
    </source>
</evidence>
<comment type="caution">
    <text evidence="4">The sequence shown here is derived from an EMBL/GenBank/DDBJ whole genome shotgun (WGS) entry which is preliminary data.</text>
</comment>
<evidence type="ECO:0000259" key="3">
    <source>
        <dbReference type="Pfam" id="PF00155"/>
    </source>
</evidence>
<feature type="domain" description="Aminotransferase class I/classII large" evidence="3">
    <location>
        <begin position="52"/>
        <end position="392"/>
    </location>
</feature>
<dbReference type="SUPFAM" id="SSF53383">
    <property type="entry name" value="PLP-dependent transferases"/>
    <property type="match status" value="1"/>
</dbReference>
<dbReference type="InterPro" id="IPR015424">
    <property type="entry name" value="PyrdxlP-dep_Trfase"/>
</dbReference>
<dbReference type="GO" id="GO:0003824">
    <property type="term" value="F:catalytic activity"/>
    <property type="evidence" value="ECO:0007669"/>
    <property type="project" value="InterPro"/>
</dbReference>
<accession>A0A0P7BHN4</accession>
<dbReference type="PANTHER" id="PTHR43510:SF1">
    <property type="entry name" value="AMINOTRANSFERASE FUNCTION, HYPOTHETICAL (EUROFUNG)"/>
    <property type="match status" value="1"/>
</dbReference>
<protein>
    <recommendedName>
        <fullName evidence="3">Aminotransferase class I/classII large domain-containing protein</fullName>
    </recommendedName>
</protein>
<dbReference type="AlphaFoldDB" id="A0A0P7BHN4"/>
<dbReference type="InterPro" id="IPR004838">
    <property type="entry name" value="NHTrfase_class1_PyrdxlP-BS"/>
</dbReference>
<dbReference type="Gene3D" id="3.40.640.10">
    <property type="entry name" value="Type I PLP-dependent aspartate aminotransferase-like (Major domain)"/>
    <property type="match status" value="1"/>
</dbReference>
<comment type="similarity">
    <text evidence="1">Belongs to the class-I pyridoxal-phosphate-dependent aminotransferase family.</text>
</comment>
<gene>
    <name evidence="4" type="ORF">AK830_g3645</name>
</gene>
<proteinExistence type="inferred from homology"/>
<evidence type="ECO:0000313" key="4">
    <source>
        <dbReference type="EMBL" id="KPM42952.1"/>
    </source>
</evidence>
<name>A0A0P7BHN4_9HYPO</name>
<dbReference type="Gene3D" id="3.90.1150.10">
    <property type="entry name" value="Aspartate Aminotransferase, domain 1"/>
    <property type="match status" value="1"/>
</dbReference>
<dbReference type="Pfam" id="PF00155">
    <property type="entry name" value="Aminotran_1_2"/>
    <property type="match status" value="1"/>
</dbReference>
<dbReference type="STRING" id="78410.A0A0P7BHN4"/>
<dbReference type="PROSITE" id="PS00105">
    <property type="entry name" value="AA_TRANSFER_CLASS_1"/>
    <property type="match status" value="1"/>
</dbReference>
<sequence length="402" mass="43762">MVRLPQFDVERWMDEYEVTPGILNTAETCVASVSINDLFDLSQEKTLSNPIDFSTKLLYGPIRGSTRLRERVAALYNEGPSGTTPANLTADDLLITQGAIGANFLALYTLVGPGDHVICVYPTYQQLYSVPESNGAEVSLWKLNADNDFVPDVGALEGLVKSNTKMIILNNPNNPTGAPIPVKVLAKIIEFAKARDIIVFSDEVYRPLFHDLHQPGYVAPPSVAALGYEKTVVTGSMSKAFALAGIRVGWVASKDKSIIEALASARDYTSISVSQIDDQLAAYALSPSVLGPLLERNVGMARANVSLLEAFVKDHKDVCSWVKPTAGTTAFVRFSVRGQPVDDVQFCKDLLTETKVFLVPGSRCFGGGEDFKGYVRFGYVCEADVLKAALEKLRAYVRSHLV</sequence>